<dbReference type="PANTHER" id="PTHR12277">
    <property type="entry name" value="ALPHA/BETA HYDROLASE DOMAIN-CONTAINING PROTEIN"/>
    <property type="match status" value="1"/>
</dbReference>
<keyword evidence="4" id="KW-1185">Reference proteome</keyword>
<organism evidence="3 4">
    <name type="scientific">Chaetoceros tenuissimus</name>
    <dbReference type="NCBI Taxonomy" id="426638"/>
    <lineage>
        <taxon>Eukaryota</taxon>
        <taxon>Sar</taxon>
        <taxon>Stramenopiles</taxon>
        <taxon>Ochrophyta</taxon>
        <taxon>Bacillariophyta</taxon>
        <taxon>Coscinodiscophyceae</taxon>
        <taxon>Chaetocerotophycidae</taxon>
        <taxon>Chaetocerotales</taxon>
        <taxon>Chaetocerotaceae</taxon>
        <taxon>Chaetoceros</taxon>
    </lineage>
</organism>
<protein>
    <submittedName>
        <fullName evidence="3">Alpha/beta-hydrolase</fullName>
    </submittedName>
</protein>
<dbReference type="Pfam" id="PF12146">
    <property type="entry name" value="Hydrolase_4"/>
    <property type="match status" value="1"/>
</dbReference>
<dbReference type="AlphaFoldDB" id="A0AAD3DC00"/>
<proteinExistence type="predicted"/>
<evidence type="ECO:0000313" key="4">
    <source>
        <dbReference type="Proteomes" id="UP001054902"/>
    </source>
</evidence>
<name>A0AAD3DC00_9STRA</name>
<gene>
    <name evidence="3" type="ORF">CTEN210_16962</name>
</gene>
<dbReference type="PANTHER" id="PTHR12277:SF81">
    <property type="entry name" value="PROTEIN ABHD13"/>
    <property type="match status" value="1"/>
</dbReference>
<reference evidence="3 4" key="1">
    <citation type="journal article" date="2021" name="Sci. Rep.">
        <title>The genome of the diatom Chaetoceros tenuissimus carries an ancient integrated fragment of an extant virus.</title>
        <authorList>
            <person name="Hongo Y."/>
            <person name="Kimura K."/>
            <person name="Takaki Y."/>
            <person name="Yoshida Y."/>
            <person name="Baba S."/>
            <person name="Kobayashi G."/>
            <person name="Nagasaki K."/>
            <person name="Hano T."/>
            <person name="Tomaru Y."/>
        </authorList>
    </citation>
    <scope>NUCLEOTIDE SEQUENCE [LARGE SCALE GENOMIC DNA]</scope>
    <source>
        <strain evidence="3 4">NIES-3715</strain>
    </source>
</reference>
<dbReference type="Gene3D" id="3.40.50.1820">
    <property type="entry name" value="alpha/beta hydrolase"/>
    <property type="match status" value="1"/>
</dbReference>
<dbReference type="InterPro" id="IPR022742">
    <property type="entry name" value="Hydrolase_4"/>
</dbReference>
<dbReference type="EMBL" id="BLLK01000069">
    <property type="protein sequence ID" value="GFH60486.1"/>
    <property type="molecule type" value="Genomic_DNA"/>
</dbReference>
<evidence type="ECO:0000313" key="3">
    <source>
        <dbReference type="EMBL" id="GFH60486.1"/>
    </source>
</evidence>
<dbReference type="SUPFAM" id="SSF53474">
    <property type="entry name" value="alpha/beta-Hydrolases"/>
    <property type="match status" value="1"/>
</dbReference>
<evidence type="ECO:0000259" key="2">
    <source>
        <dbReference type="Pfam" id="PF12146"/>
    </source>
</evidence>
<feature type="domain" description="Serine aminopeptidase S33" evidence="2">
    <location>
        <begin position="44"/>
        <end position="168"/>
    </location>
</feature>
<accession>A0AAD3DC00</accession>
<sequence length="376" mass="41922">MGLLISALLFQPPENPKQILHGKQIWLTTSIGNKIPACYITQPQARFTILYSHGNAEDLGMVNKFLTELSKVLYVNVLAYDYCGYGVGALNKHNIERNVEPSEENCYADIEAAFDYLTRKKKVDPKSIILYGRSVGSGPSCYLAQKLSKEYGADGIGGLVLHSPFLSVCRVVIDCGVENPYDIFPNVTRIKDVCCPVFILHGTRDSVVPFKHGVQLFENVPKNVRIAPFWAPNMGHNNIESEMTSLYIKKLQKFLLHLLQIQNPDVIEKALKLKKKTKVSILPVSFSNGGSSFETTNTDISTEDSEPLINSSAGSPKIPVEKSKLARTTSPKSILNFESREDEDESLSQSYEFGARVESRICTLEHEEIECIVNNE</sequence>
<dbReference type="Proteomes" id="UP001054902">
    <property type="component" value="Unassembled WGS sequence"/>
</dbReference>
<feature type="region of interest" description="Disordered" evidence="1">
    <location>
        <begin position="295"/>
        <end position="315"/>
    </location>
</feature>
<comment type="caution">
    <text evidence="3">The sequence shown here is derived from an EMBL/GenBank/DDBJ whole genome shotgun (WGS) entry which is preliminary data.</text>
</comment>
<evidence type="ECO:0000256" key="1">
    <source>
        <dbReference type="SAM" id="MobiDB-lite"/>
    </source>
</evidence>
<dbReference type="InterPro" id="IPR029058">
    <property type="entry name" value="AB_hydrolase_fold"/>
</dbReference>